<dbReference type="Proteomes" id="UP000023152">
    <property type="component" value="Unassembled WGS sequence"/>
</dbReference>
<evidence type="ECO:0000313" key="2">
    <source>
        <dbReference type="EMBL" id="ETO05756.1"/>
    </source>
</evidence>
<proteinExistence type="predicted"/>
<sequence length="245" mass="29173">MFSFYDQKLLVFPDKKIYRKNAFIAMSDKQKELYHKSKVMIYFHCQRIKKKKYDKNKTEETQTETVHLTRKNESQSKEGNSMQTLSKKGDEKDMTRRKTLSTCIEKEARNWNGKQEMELNVKDVRMEESDSKTLWSAKETDKDVLGQRQILESEIKKLRNENKKMLDESMSRCSQIKQLEESLQAVSDSSREVAKTAMEQEQQLIQFKQALDLKTRQLNFYRHTVQSDHFVPSFSPKFFRNDQPK</sequence>
<feature type="compositionally biased region" description="Basic and acidic residues" evidence="1">
    <location>
        <begin position="87"/>
        <end position="96"/>
    </location>
</feature>
<dbReference type="EMBL" id="ASPP01027802">
    <property type="protein sequence ID" value="ETO05756.1"/>
    <property type="molecule type" value="Genomic_DNA"/>
</dbReference>
<feature type="compositionally biased region" description="Polar residues" evidence="1">
    <location>
        <begin position="77"/>
        <end position="86"/>
    </location>
</feature>
<name>X6LWL2_RETFI</name>
<organism evidence="2 3">
    <name type="scientific">Reticulomyxa filosa</name>
    <dbReference type="NCBI Taxonomy" id="46433"/>
    <lineage>
        <taxon>Eukaryota</taxon>
        <taxon>Sar</taxon>
        <taxon>Rhizaria</taxon>
        <taxon>Retaria</taxon>
        <taxon>Foraminifera</taxon>
        <taxon>Monothalamids</taxon>
        <taxon>Reticulomyxidae</taxon>
        <taxon>Reticulomyxa</taxon>
    </lineage>
</organism>
<accession>X6LWL2</accession>
<feature type="non-terminal residue" evidence="2">
    <location>
        <position position="245"/>
    </location>
</feature>
<evidence type="ECO:0000313" key="3">
    <source>
        <dbReference type="Proteomes" id="UP000023152"/>
    </source>
</evidence>
<keyword evidence="3" id="KW-1185">Reference proteome</keyword>
<evidence type="ECO:0000256" key="1">
    <source>
        <dbReference type="SAM" id="MobiDB-lite"/>
    </source>
</evidence>
<reference evidence="2 3" key="1">
    <citation type="journal article" date="2013" name="Curr. Biol.">
        <title>The Genome of the Foraminiferan Reticulomyxa filosa.</title>
        <authorList>
            <person name="Glockner G."/>
            <person name="Hulsmann N."/>
            <person name="Schleicher M."/>
            <person name="Noegel A.A."/>
            <person name="Eichinger L."/>
            <person name="Gallinger C."/>
            <person name="Pawlowski J."/>
            <person name="Sierra R."/>
            <person name="Euteneuer U."/>
            <person name="Pillet L."/>
            <person name="Moustafa A."/>
            <person name="Platzer M."/>
            <person name="Groth M."/>
            <person name="Szafranski K."/>
            <person name="Schliwa M."/>
        </authorList>
    </citation>
    <scope>NUCLEOTIDE SEQUENCE [LARGE SCALE GENOMIC DNA]</scope>
</reference>
<feature type="region of interest" description="Disordered" evidence="1">
    <location>
        <begin position="54"/>
        <end position="97"/>
    </location>
</feature>
<comment type="caution">
    <text evidence="2">The sequence shown here is derived from an EMBL/GenBank/DDBJ whole genome shotgun (WGS) entry which is preliminary data.</text>
</comment>
<protein>
    <submittedName>
        <fullName evidence="2">S-layer y domain protein</fullName>
    </submittedName>
</protein>
<dbReference type="AlphaFoldDB" id="X6LWL2"/>
<gene>
    <name evidence="2" type="ORF">RFI_31640</name>
</gene>